<evidence type="ECO:0000313" key="2">
    <source>
        <dbReference type="EMBL" id="RZC30988.1"/>
    </source>
</evidence>
<feature type="compositionally biased region" description="Low complexity" evidence="1">
    <location>
        <begin position="12"/>
        <end position="26"/>
    </location>
</feature>
<proteinExistence type="predicted"/>
<gene>
    <name evidence="2" type="ORF">D0Y65_002149</name>
</gene>
<name>A0A445M619_GLYSO</name>
<evidence type="ECO:0000313" key="3">
    <source>
        <dbReference type="Proteomes" id="UP000289340"/>
    </source>
</evidence>
<feature type="compositionally biased region" description="Polar residues" evidence="1">
    <location>
        <begin position="198"/>
        <end position="207"/>
    </location>
</feature>
<dbReference type="EMBL" id="QZWG01000001">
    <property type="protein sequence ID" value="RZC30988.1"/>
    <property type="molecule type" value="Genomic_DNA"/>
</dbReference>
<dbReference type="AlphaFoldDB" id="A0A445M619"/>
<dbReference type="PANTHER" id="PTHR36368:SF1">
    <property type="entry name" value="ATP-DEPENDENT CASEINOLYTIC PROTEASE_CROTONASE FAMILY PROTEIN"/>
    <property type="match status" value="1"/>
</dbReference>
<feature type="compositionally biased region" description="Acidic residues" evidence="1">
    <location>
        <begin position="56"/>
        <end position="72"/>
    </location>
</feature>
<sequence length="402" mass="44984">MDSIPCLQGLNSQSQVPSSWSSLSCPSEPPDIGNWFSSYEYRSPGPDSNFSVEDSAFSEEETQRDGEEEEEENVRVQGEGVAGENVVQCIRTCVKEDNHSEDQCLNTNLEPFSSFSLLSEPPDIRNWFSSYVYESPESDTSSLFRDEVSEENECGKERFDFEVVKEDESRFENVHSKGRVDHNSSSNKNTKGDDSAEMKTNSTTVDTSHLEKILQPCLQDKTLQQHNLGPTKYKEALGLNHKSPGCDPEGHLMSLDTDRSVMKPPKLLQKNDTGESKTKGEIQHDKKLDLSARVAKNFSARSSTCTSNKENDGFVTTRRNSYTGGNDESSCKKAEKIILAGAVPLACEKQGVTKRKALTEATNVKQYNVMGITGKWQCPQKRKPDVGPAMKQLRLDRWVRRV</sequence>
<reference evidence="2 3" key="1">
    <citation type="submission" date="2018-09" db="EMBL/GenBank/DDBJ databases">
        <title>A high-quality reference genome of wild soybean provides a powerful tool to mine soybean genomes.</title>
        <authorList>
            <person name="Xie M."/>
            <person name="Chung C.Y.L."/>
            <person name="Li M.-W."/>
            <person name="Wong F.-L."/>
            <person name="Chan T.-F."/>
            <person name="Lam H.-M."/>
        </authorList>
    </citation>
    <scope>NUCLEOTIDE SEQUENCE [LARGE SCALE GENOMIC DNA]</scope>
    <source>
        <strain evidence="3">cv. W05</strain>
        <tissue evidence="2">Hypocotyl of etiolated seedlings</tissue>
    </source>
</reference>
<feature type="region of interest" description="Disordered" evidence="1">
    <location>
        <begin position="170"/>
        <end position="207"/>
    </location>
</feature>
<accession>A0A445M619</accession>
<organism evidence="2 3">
    <name type="scientific">Glycine soja</name>
    <name type="common">Wild soybean</name>
    <dbReference type="NCBI Taxonomy" id="3848"/>
    <lineage>
        <taxon>Eukaryota</taxon>
        <taxon>Viridiplantae</taxon>
        <taxon>Streptophyta</taxon>
        <taxon>Embryophyta</taxon>
        <taxon>Tracheophyta</taxon>
        <taxon>Spermatophyta</taxon>
        <taxon>Magnoliopsida</taxon>
        <taxon>eudicotyledons</taxon>
        <taxon>Gunneridae</taxon>
        <taxon>Pentapetalae</taxon>
        <taxon>rosids</taxon>
        <taxon>fabids</taxon>
        <taxon>Fabales</taxon>
        <taxon>Fabaceae</taxon>
        <taxon>Papilionoideae</taxon>
        <taxon>50 kb inversion clade</taxon>
        <taxon>NPAAA clade</taxon>
        <taxon>indigoferoid/millettioid clade</taxon>
        <taxon>Phaseoleae</taxon>
        <taxon>Glycine</taxon>
        <taxon>Glycine subgen. Soja</taxon>
    </lineage>
</organism>
<dbReference type="PANTHER" id="PTHR36368">
    <property type="entry name" value="ATP-DEPENDENT CASEINOLYTIC PROTEASE/CROTONASE FAMILY PROTEIN"/>
    <property type="match status" value="1"/>
</dbReference>
<comment type="caution">
    <text evidence="2">The sequence shown here is derived from an EMBL/GenBank/DDBJ whole genome shotgun (WGS) entry which is preliminary data.</text>
</comment>
<dbReference type="Proteomes" id="UP000289340">
    <property type="component" value="Chromosome 1"/>
</dbReference>
<keyword evidence="3" id="KW-1185">Reference proteome</keyword>
<evidence type="ECO:0000256" key="1">
    <source>
        <dbReference type="SAM" id="MobiDB-lite"/>
    </source>
</evidence>
<feature type="region of interest" description="Disordered" evidence="1">
    <location>
        <begin position="1"/>
        <end position="79"/>
    </location>
</feature>
<protein>
    <submittedName>
        <fullName evidence="2">Uncharacterized protein</fullName>
    </submittedName>
</protein>
<feature type="compositionally biased region" description="Basic and acidic residues" evidence="1">
    <location>
        <begin position="170"/>
        <end position="182"/>
    </location>
</feature>
<dbReference type="Gramene" id="XM_028390205.1">
    <property type="protein sequence ID" value="XP_028246006.1"/>
    <property type="gene ID" value="LOC114423441"/>
</dbReference>